<feature type="compositionally biased region" description="Polar residues" evidence="2">
    <location>
        <begin position="30"/>
        <end position="39"/>
    </location>
</feature>
<evidence type="ECO:0000256" key="3">
    <source>
        <dbReference type="SAM" id="Phobius"/>
    </source>
</evidence>
<comment type="similarity">
    <text evidence="1">Belongs to the multi antimicrobial extrusion (MATE) (TC 2.A.66.1) family.</text>
</comment>
<dbReference type="NCBIfam" id="TIGR00797">
    <property type="entry name" value="matE"/>
    <property type="match status" value="1"/>
</dbReference>
<dbReference type="Pfam" id="PF01554">
    <property type="entry name" value="MatE"/>
    <property type="match status" value="2"/>
</dbReference>
<sequence length="505" mass="55127">MSTTHRQDEASERSPLLDGHRLEAGDDYDQTPSTKSTNDFPNDAFEISLGTELKVLARYSGPLALTYFIQFGFQMVVILVASQLSTDELAGVSLGITTANIIGYAIFEGMATCLDTLCSQSYGSGRLSEVGLHTIRFTIFVHIVAIPIALLWLFSEQILRALVPSEELAAHAGTFLRYSLIGIPGYASFEAGKRFLQAQGNFTGGLYTLVVCLPVTFVLTYALVITADMRVAGAALAASLTNLLRPLLLASYSLFINRSTLQCWPSASEVRRSWNKDYYAMLPLAAAGTVTTLSEWLSFEILTFSLTYLGNAALAAQVYLSSTVNLVWHIPFAMSIAGSTRIGNLVGIGLIRLTTLRIMLWYFFAFLISAVLNVLLGGAVIMLMLGYLIHDEAVASIVRDNLIWMLIFAFFDALANWPHCVVRGIGWQNISACVTAGVSYLYSVPLALYLELGPPDMGITGLWIGLGSGVALVTGMESLIVWMKLRKNSDECLKDYSDVDQSLED</sequence>
<keyword evidence="5" id="KW-1185">Reference proteome</keyword>
<feature type="transmembrane region" description="Helical" evidence="3">
    <location>
        <begin position="360"/>
        <end position="389"/>
    </location>
</feature>
<evidence type="ECO:0000256" key="1">
    <source>
        <dbReference type="ARBA" id="ARBA00010199"/>
    </source>
</evidence>
<dbReference type="STRING" id="112498.A0A2D3V899"/>
<evidence type="ECO:0000313" key="5">
    <source>
        <dbReference type="Proteomes" id="UP000225277"/>
    </source>
</evidence>
<gene>
    <name evidence="4" type="ORF">RCC_11390</name>
</gene>
<dbReference type="Proteomes" id="UP000225277">
    <property type="component" value="Unassembled WGS sequence"/>
</dbReference>
<feature type="transmembrane region" description="Helical" evidence="3">
    <location>
        <begin position="401"/>
        <end position="418"/>
    </location>
</feature>
<organism evidence="4 5">
    <name type="scientific">Ramularia collo-cygni</name>
    <dbReference type="NCBI Taxonomy" id="112498"/>
    <lineage>
        <taxon>Eukaryota</taxon>
        <taxon>Fungi</taxon>
        <taxon>Dikarya</taxon>
        <taxon>Ascomycota</taxon>
        <taxon>Pezizomycotina</taxon>
        <taxon>Dothideomycetes</taxon>
        <taxon>Dothideomycetidae</taxon>
        <taxon>Mycosphaerellales</taxon>
        <taxon>Mycosphaerellaceae</taxon>
        <taxon>Ramularia</taxon>
    </lineage>
</organism>
<feature type="transmembrane region" description="Helical" evidence="3">
    <location>
        <begin position="430"/>
        <end position="450"/>
    </location>
</feature>
<name>A0A2D3V899_9PEZI</name>
<feature type="transmembrane region" description="Helical" evidence="3">
    <location>
        <begin position="90"/>
        <end position="114"/>
    </location>
</feature>
<evidence type="ECO:0000313" key="4">
    <source>
        <dbReference type="EMBL" id="CZT25721.1"/>
    </source>
</evidence>
<dbReference type="PANTHER" id="PTHR11206">
    <property type="entry name" value="MULTIDRUG RESISTANCE PROTEIN"/>
    <property type="match status" value="1"/>
</dbReference>
<dbReference type="AlphaFoldDB" id="A0A2D3V899"/>
<dbReference type="EMBL" id="FJUY01000030">
    <property type="protein sequence ID" value="CZT25721.1"/>
    <property type="molecule type" value="Genomic_DNA"/>
</dbReference>
<feature type="transmembrane region" description="Helical" evidence="3">
    <location>
        <begin position="135"/>
        <end position="155"/>
    </location>
</feature>
<reference evidence="4 5" key="1">
    <citation type="submission" date="2016-03" db="EMBL/GenBank/DDBJ databases">
        <authorList>
            <person name="Ploux O."/>
        </authorList>
    </citation>
    <scope>NUCLEOTIDE SEQUENCE [LARGE SCALE GENOMIC DNA]</scope>
    <source>
        <strain evidence="4 5">URUG2</strain>
    </source>
</reference>
<dbReference type="InterPro" id="IPR002528">
    <property type="entry name" value="MATE_fam"/>
</dbReference>
<feature type="region of interest" description="Disordered" evidence="2">
    <location>
        <begin position="1"/>
        <end position="39"/>
    </location>
</feature>
<feature type="transmembrane region" description="Helical" evidence="3">
    <location>
        <begin position="462"/>
        <end position="482"/>
    </location>
</feature>
<feature type="transmembrane region" description="Helical" evidence="3">
    <location>
        <begin position="64"/>
        <end position="84"/>
    </location>
</feature>
<feature type="transmembrane region" description="Helical" evidence="3">
    <location>
        <begin position="231"/>
        <end position="257"/>
    </location>
</feature>
<dbReference type="OrthoDB" id="2126698at2759"/>
<dbReference type="GO" id="GO:0015297">
    <property type="term" value="F:antiporter activity"/>
    <property type="evidence" value="ECO:0007669"/>
    <property type="project" value="InterPro"/>
</dbReference>
<dbReference type="GO" id="GO:0042910">
    <property type="term" value="F:xenobiotic transmembrane transporter activity"/>
    <property type="evidence" value="ECO:0007669"/>
    <property type="project" value="InterPro"/>
</dbReference>
<feature type="transmembrane region" description="Helical" evidence="3">
    <location>
        <begin position="204"/>
        <end position="225"/>
    </location>
</feature>
<feature type="transmembrane region" description="Helical" evidence="3">
    <location>
        <begin position="175"/>
        <end position="192"/>
    </location>
</feature>
<protein>
    <submittedName>
        <fullName evidence="4">Related to ethionine resistance protein</fullName>
    </submittedName>
</protein>
<evidence type="ECO:0000256" key="2">
    <source>
        <dbReference type="SAM" id="MobiDB-lite"/>
    </source>
</evidence>
<accession>A0A2D3V899</accession>
<dbReference type="RefSeq" id="XP_023632379.1">
    <property type="nucleotide sequence ID" value="XM_023776611.1"/>
</dbReference>
<feature type="transmembrane region" description="Helical" evidence="3">
    <location>
        <begin position="278"/>
        <end position="299"/>
    </location>
</feature>
<proteinExistence type="inferred from homology"/>
<feature type="compositionally biased region" description="Basic and acidic residues" evidence="2">
    <location>
        <begin position="1"/>
        <end position="12"/>
    </location>
</feature>
<keyword evidence="3" id="KW-1133">Transmembrane helix</keyword>
<feature type="transmembrane region" description="Helical" evidence="3">
    <location>
        <begin position="326"/>
        <end position="348"/>
    </location>
</feature>
<dbReference type="GeneID" id="35606409"/>
<keyword evidence="3" id="KW-0812">Transmembrane</keyword>
<dbReference type="GO" id="GO:0016020">
    <property type="term" value="C:membrane"/>
    <property type="evidence" value="ECO:0007669"/>
    <property type="project" value="InterPro"/>
</dbReference>
<keyword evidence="3" id="KW-0472">Membrane</keyword>